<evidence type="ECO:0000256" key="2">
    <source>
        <dbReference type="SAM" id="MobiDB-lite"/>
    </source>
</evidence>
<dbReference type="InterPro" id="IPR054612">
    <property type="entry name" value="Phage_capsid-like_C"/>
</dbReference>
<organism evidence="4 5">
    <name type="scientific">Sphingomonas endophytica</name>
    <dbReference type="NCBI Taxonomy" id="869719"/>
    <lineage>
        <taxon>Bacteria</taxon>
        <taxon>Pseudomonadati</taxon>
        <taxon>Pseudomonadota</taxon>
        <taxon>Alphaproteobacteria</taxon>
        <taxon>Sphingomonadales</taxon>
        <taxon>Sphingomonadaceae</taxon>
        <taxon>Sphingomonas</taxon>
    </lineage>
</organism>
<name>A0A147I3F5_9SPHN</name>
<dbReference type="AlphaFoldDB" id="A0A147I3F5"/>
<feature type="domain" description="Phage capsid-like C-terminal" evidence="3">
    <location>
        <begin position="150"/>
        <end position="428"/>
    </location>
</feature>
<protein>
    <submittedName>
        <fullName evidence="4">Capsid protein</fullName>
    </submittedName>
</protein>
<reference evidence="4 5" key="1">
    <citation type="journal article" date="2016" name="Front. Microbiol.">
        <title>Genomic Resource of Rice Seed Associated Bacteria.</title>
        <authorList>
            <person name="Midha S."/>
            <person name="Bansal K."/>
            <person name="Sharma S."/>
            <person name="Kumar N."/>
            <person name="Patil P.P."/>
            <person name="Chaudhry V."/>
            <person name="Patil P.B."/>
        </authorList>
    </citation>
    <scope>NUCLEOTIDE SEQUENCE [LARGE SCALE GENOMIC DNA]</scope>
    <source>
        <strain evidence="4 5">NS334</strain>
    </source>
</reference>
<dbReference type="RefSeq" id="WP_058755543.1">
    <property type="nucleotide sequence ID" value="NZ_LDTB01000025.1"/>
</dbReference>
<evidence type="ECO:0000313" key="4">
    <source>
        <dbReference type="EMBL" id="KTT72625.1"/>
    </source>
</evidence>
<evidence type="ECO:0000313" key="5">
    <source>
        <dbReference type="Proteomes" id="UP000074310"/>
    </source>
</evidence>
<keyword evidence="5" id="KW-1185">Reference proteome</keyword>
<feature type="compositionally biased region" description="Basic and acidic residues" evidence="2">
    <location>
        <begin position="33"/>
        <end position="104"/>
    </location>
</feature>
<comment type="caution">
    <text evidence="4">The sequence shown here is derived from an EMBL/GenBank/DDBJ whole genome shotgun (WGS) entry which is preliminary data.</text>
</comment>
<dbReference type="NCBIfam" id="TIGR01554">
    <property type="entry name" value="major_cap_HK97"/>
    <property type="match status" value="1"/>
</dbReference>
<dbReference type="PATRIC" id="fig|869719.3.peg.1377"/>
<accession>A0A147I3F5</accession>
<dbReference type="EMBL" id="LDTB01000025">
    <property type="protein sequence ID" value="KTT72625.1"/>
    <property type="molecule type" value="Genomic_DNA"/>
</dbReference>
<dbReference type="OrthoDB" id="9786516at2"/>
<sequence>MASLTELHEQRGRLVTQARDALNEIDGNTDAARTAELEQRHDTIMAELDTLDRNIERERRTAEAERVEVERRERQRPNGGDREVRSHDGDEGRGGGDETGERSQLEYRDAFYAMLAEGGDVSGLEREQRAALRRGYVENRTQTAGTPAAGGFTVPRTLANRIIEVMRVWGPMYDPGITDEMVTSSGNPYDIPTNDDTTKTSAPLAEGADVVDDGSGDLVFGNATLSAYVFATPWVKISFELLQDSAFNVEQFLARKLGERMGRGANGKLTIGTGVNEPKGIVVASARGKLAASAAAIAAEELIDLQHSVNQAYRRSPYCRWQFADTTLAVIRKLKDGNGNFLWQMGDIKANAPDVILGKAYSVNDDVPEIGAGKRSVLFGDHSAYTVRKVGSPLIGTVRERFWPKVGMAGLIRYDGNLLDANAVKHLQHA</sequence>
<evidence type="ECO:0000256" key="1">
    <source>
        <dbReference type="ARBA" id="ARBA00004328"/>
    </source>
</evidence>
<gene>
    <name evidence="4" type="ORF">NS334_08500</name>
</gene>
<proteinExistence type="predicted"/>
<dbReference type="Pfam" id="PF05065">
    <property type="entry name" value="Phage_capsid"/>
    <property type="match status" value="1"/>
</dbReference>
<dbReference type="Proteomes" id="UP000074310">
    <property type="component" value="Unassembled WGS sequence"/>
</dbReference>
<feature type="region of interest" description="Disordered" evidence="2">
    <location>
        <begin position="18"/>
        <end position="104"/>
    </location>
</feature>
<dbReference type="InterPro" id="IPR024455">
    <property type="entry name" value="Phage_capsid"/>
</dbReference>
<evidence type="ECO:0000259" key="3">
    <source>
        <dbReference type="Pfam" id="PF05065"/>
    </source>
</evidence>
<dbReference type="SUPFAM" id="SSF56563">
    <property type="entry name" value="Major capsid protein gp5"/>
    <property type="match status" value="1"/>
</dbReference>
<comment type="subcellular location">
    <subcellularLocation>
        <location evidence="1">Virion</location>
    </subcellularLocation>
</comment>